<sequence length="181" mass="20669">MIKFKRHIIGAVSIIFALSSGACANSDIVVRDSSMNKEVNEPVFETQKNITLDWTQIRSDAEEQFNDKTLYPMSDYIDMAFKADENRVLLIWSLSNEISDDEALAYGTEYIKAVNDYAATQDFSIEKSSENSYGGLFDRYDLEVQLFREDDIMENSRYIVNQVIEAGTNTNLELQNKKGDK</sequence>
<evidence type="ECO:0000313" key="3">
    <source>
        <dbReference type="Proteomes" id="UP000272490"/>
    </source>
</evidence>
<evidence type="ECO:0000313" key="2">
    <source>
        <dbReference type="EMBL" id="RRJ25201.1"/>
    </source>
</evidence>
<keyword evidence="3" id="KW-1185">Reference proteome</keyword>
<dbReference type="Proteomes" id="UP000272490">
    <property type="component" value="Unassembled WGS sequence"/>
</dbReference>
<feature type="signal peptide" evidence="1">
    <location>
        <begin position="1"/>
        <end position="24"/>
    </location>
</feature>
<evidence type="ECO:0000256" key="1">
    <source>
        <dbReference type="SAM" id="SignalP"/>
    </source>
</evidence>
<organism evidence="2 3">
    <name type="scientific">Lachnoanaerobaculum gingivalis</name>
    <dbReference type="NCBI Taxonomy" id="2490855"/>
    <lineage>
        <taxon>Bacteria</taxon>
        <taxon>Bacillati</taxon>
        <taxon>Bacillota</taxon>
        <taxon>Clostridia</taxon>
        <taxon>Lachnospirales</taxon>
        <taxon>Lachnospiraceae</taxon>
        <taxon>Lachnoanaerobaculum</taxon>
    </lineage>
</organism>
<reference evidence="2 3" key="1">
    <citation type="submission" date="2018-11" db="EMBL/GenBank/DDBJ databases">
        <title>Genome sequencing of Lachnoanaerobaculum sp. KCOM 2030 (= ChDC B114).</title>
        <authorList>
            <person name="Kook J.-K."/>
            <person name="Park S.-N."/>
            <person name="Lim Y.K."/>
        </authorList>
    </citation>
    <scope>NUCLEOTIDE SEQUENCE [LARGE SCALE GENOMIC DNA]</scope>
    <source>
        <strain evidence="2 3">KCOM 2030</strain>
    </source>
</reference>
<dbReference type="PROSITE" id="PS51257">
    <property type="entry name" value="PROKAR_LIPOPROTEIN"/>
    <property type="match status" value="1"/>
</dbReference>
<protein>
    <recommendedName>
        <fullName evidence="4">Lipoprotein</fullName>
    </recommendedName>
</protein>
<dbReference type="OrthoDB" id="1922291at2"/>
<proteinExistence type="predicted"/>
<name>A0A3P3QVH5_9FIRM</name>
<evidence type="ECO:0008006" key="4">
    <source>
        <dbReference type="Google" id="ProtNLM"/>
    </source>
</evidence>
<dbReference type="RefSeq" id="WP_128674512.1">
    <property type="nucleotide sequence ID" value="NZ_RRCO01000004.1"/>
</dbReference>
<accession>A0A3P3QVH5</accession>
<gene>
    <name evidence="2" type="ORF">EHV10_09905</name>
</gene>
<feature type="chain" id="PRO_5018087169" description="Lipoprotein" evidence="1">
    <location>
        <begin position="25"/>
        <end position="181"/>
    </location>
</feature>
<dbReference type="EMBL" id="RRCO01000004">
    <property type="protein sequence ID" value="RRJ25201.1"/>
    <property type="molecule type" value="Genomic_DNA"/>
</dbReference>
<dbReference type="AlphaFoldDB" id="A0A3P3QVH5"/>
<comment type="caution">
    <text evidence="2">The sequence shown here is derived from an EMBL/GenBank/DDBJ whole genome shotgun (WGS) entry which is preliminary data.</text>
</comment>
<keyword evidence="1" id="KW-0732">Signal</keyword>